<keyword evidence="1 2" id="KW-0238">DNA-binding</keyword>
<organism evidence="4 5">
    <name type="scientific">Zhenhengia yiwuensis</name>
    <dbReference type="NCBI Taxonomy" id="2763666"/>
    <lineage>
        <taxon>Bacteria</taxon>
        <taxon>Bacillati</taxon>
        <taxon>Bacillota</taxon>
        <taxon>Clostridia</taxon>
        <taxon>Lachnospirales</taxon>
        <taxon>Lachnospiraceae</taxon>
        <taxon>Zhenhengia</taxon>
    </lineage>
</organism>
<keyword evidence="5" id="KW-1185">Reference proteome</keyword>
<dbReference type="InterPro" id="IPR039532">
    <property type="entry name" value="TetR_C_Firmicutes"/>
</dbReference>
<evidence type="ECO:0000256" key="1">
    <source>
        <dbReference type="ARBA" id="ARBA00023125"/>
    </source>
</evidence>
<gene>
    <name evidence="4" type="ORF">H8718_16650</name>
</gene>
<evidence type="ECO:0000313" key="4">
    <source>
        <dbReference type="EMBL" id="MBC8581149.1"/>
    </source>
</evidence>
<accession>A0A926EIS2</accession>
<dbReference type="PANTHER" id="PTHR43479">
    <property type="entry name" value="ACREF/ENVCD OPERON REPRESSOR-RELATED"/>
    <property type="match status" value="1"/>
</dbReference>
<dbReference type="InterPro" id="IPR009057">
    <property type="entry name" value="Homeodomain-like_sf"/>
</dbReference>
<dbReference type="Pfam" id="PF14278">
    <property type="entry name" value="TetR_C_8"/>
    <property type="match status" value="1"/>
</dbReference>
<dbReference type="PROSITE" id="PS50977">
    <property type="entry name" value="HTH_TETR_2"/>
    <property type="match status" value="1"/>
</dbReference>
<dbReference type="SUPFAM" id="SSF46689">
    <property type="entry name" value="Homeodomain-like"/>
    <property type="match status" value="1"/>
</dbReference>
<name>A0A926EIS2_9FIRM</name>
<dbReference type="InterPro" id="IPR001647">
    <property type="entry name" value="HTH_TetR"/>
</dbReference>
<dbReference type="AlphaFoldDB" id="A0A926EIS2"/>
<evidence type="ECO:0000313" key="5">
    <source>
        <dbReference type="Proteomes" id="UP000655830"/>
    </source>
</evidence>
<protein>
    <submittedName>
        <fullName evidence="4">TetR/AcrR family transcriptional regulator C-terminal domain-containing protein</fullName>
    </submittedName>
</protein>
<proteinExistence type="predicted"/>
<dbReference type="Proteomes" id="UP000655830">
    <property type="component" value="Unassembled WGS sequence"/>
</dbReference>
<dbReference type="PANTHER" id="PTHR43479:SF7">
    <property type="entry name" value="TETR-FAMILY TRANSCRIPTIONAL REGULATOR"/>
    <property type="match status" value="1"/>
</dbReference>
<feature type="domain" description="HTH tetR-type" evidence="3">
    <location>
        <begin position="10"/>
        <end position="70"/>
    </location>
</feature>
<sequence>MEKKIDLRILKTYKALTTTFLQLLEKKRFEDITVNELCNLAMVRRATFYKHFADKYEFFIFVIRETQQQFYKENTITFGDERSKAFYLNLLRRTISFISENEKLIQSILQSNMTSSLLDILSEQISLDLKLKFKEDERNGALLIAHPEILAHFFTGALMQTIRWWITQEHRISEEELIDQLLKILNDF</sequence>
<dbReference type="InterPro" id="IPR050624">
    <property type="entry name" value="HTH-type_Tx_Regulator"/>
</dbReference>
<dbReference type="RefSeq" id="WP_177669959.1">
    <property type="nucleotide sequence ID" value="NZ_JACRSY010000038.1"/>
</dbReference>
<dbReference type="EMBL" id="JACRSY010000038">
    <property type="protein sequence ID" value="MBC8581149.1"/>
    <property type="molecule type" value="Genomic_DNA"/>
</dbReference>
<reference evidence="4" key="1">
    <citation type="submission" date="2020-08" db="EMBL/GenBank/DDBJ databases">
        <title>Genome public.</title>
        <authorList>
            <person name="Liu C."/>
            <person name="Sun Q."/>
        </authorList>
    </citation>
    <scope>NUCLEOTIDE SEQUENCE</scope>
    <source>
        <strain evidence="4">NSJ-12</strain>
    </source>
</reference>
<dbReference type="GO" id="GO:0003677">
    <property type="term" value="F:DNA binding"/>
    <property type="evidence" value="ECO:0007669"/>
    <property type="project" value="UniProtKB-UniRule"/>
</dbReference>
<comment type="caution">
    <text evidence="4">The sequence shown here is derived from an EMBL/GenBank/DDBJ whole genome shotgun (WGS) entry which is preliminary data.</text>
</comment>
<evidence type="ECO:0000259" key="3">
    <source>
        <dbReference type="PROSITE" id="PS50977"/>
    </source>
</evidence>
<dbReference type="Gene3D" id="1.10.357.10">
    <property type="entry name" value="Tetracycline Repressor, domain 2"/>
    <property type="match status" value="1"/>
</dbReference>
<evidence type="ECO:0000256" key="2">
    <source>
        <dbReference type="PROSITE-ProRule" id="PRU00335"/>
    </source>
</evidence>
<feature type="DNA-binding region" description="H-T-H motif" evidence="2">
    <location>
        <begin position="33"/>
        <end position="52"/>
    </location>
</feature>